<evidence type="ECO:0000313" key="4">
    <source>
        <dbReference type="Proteomes" id="UP000002043"/>
    </source>
</evidence>
<dbReference type="PANTHER" id="PTHR30244">
    <property type="entry name" value="TRANSAMINASE"/>
    <property type="match status" value="1"/>
</dbReference>
<dbReference type="InterPro" id="IPR015424">
    <property type="entry name" value="PyrdxlP-dep_Trfase"/>
</dbReference>
<reference evidence="4" key="1">
    <citation type="journal article" date="2010" name="Stand. Genomic Sci.">
        <title>Complete genome sequence of Thermocrinis albus type strain (HI 11/12T).</title>
        <authorList>
            <person name="Wirth R."/>
            <person name="Sikorski J."/>
            <person name="Brambilla E."/>
            <person name="Misra M."/>
            <person name="Lapidus A."/>
            <person name="Copeland A."/>
            <person name="Nolan M."/>
            <person name="Lucas S."/>
            <person name="Chen F."/>
            <person name="Tice H."/>
            <person name="Cheng J.F."/>
            <person name="Han C."/>
            <person name="Detter J.C."/>
            <person name="Tapia R."/>
            <person name="Bruce D."/>
            <person name="Goodwin L."/>
            <person name="Pitluck S."/>
            <person name="Pati A."/>
            <person name="Anderson I."/>
            <person name="Ivanova N."/>
            <person name="Mavromatis K."/>
            <person name="Mikhailova N."/>
            <person name="Chen A."/>
            <person name="Palaniappan K."/>
            <person name="Bilek Y."/>
            <person name="Hader T."/>
            <person name="Land M."/>
            <person name="Hauser L."/>
            <person name="Chang Y.J."/>
            <person name="Jeffries C.D."/>
            <person name="Tindall B.J."/>
            <person name="Rohde M."/>
            <person name="Goker M."/>
            <person name="Bristow J."/>
            <person name="Eisen J.A."/>
            <person name="Markowitz V."/>
            <person name="Hugenholtz P."/>
            <person name="Kyrpides N.C."/>
            <person name="Klenk H.P."/>
        </authorList>
    </citation>
    <scope>NUCLEOTIDE SEQUENCE [LARGE SCALE GENOMIC DNA]</scope>
    <source>
        <strain evidence="4">DSM 14484 / JCM 11386 / HI 11/12</strain>
    </source>
</reference>
<dbReference type="GO" id="GO:0030170">
    <property type="term" value="F:pyridoxal phosphate binding"/>
    <property type="evidence" value="ECO:0007669"/>
    <property type="project" value="TreeGrafter"/>
</dbReference>
<comment type="similarity">
    <text evidence="1 2">Belongs to the DegT/DnrJ/EryC1 family.</text>
</comment>
<organism evidence="3 4">
    <name type="scientific">Thermocrinis albus (strain DSM 14484 / JCM 11386 / HI 11/12)</name>
    <dbReference type="NCBI Taxonomy" id="638303"/>
    <lineage>
        <taxon>Bacteria</taxon>
        <taxon>Pseudomonadati</taxon>
        <taxon>Aquificota</taxon>
        <taxon>Aquificia</taxon>
        <taxon>Aquificales</taxon>
        <taxon>Aquificaceae</taxon>
        <taxon>Thermocrinis</taxon>
    </lineage>
</organism>
<proteinExistence type="inferred from homology"/>
<keyword evidence="4" id="KW-1185">Reference proteome</keyword>
<keyword evidence="2" id="KW-0663">Pyridoxal phosphate</keyword>
<dbReference type="RefSeq" id="WP_012991470.1">
    <property type="nucleotide sequence ID" value="NC_013894.1"/>
</dbReference>
<dbReference type="STRING" id="638303.Thal_0429"/>
<evidence type="ECO:0000313" key="3">
    <source>
        <dbReference type="EMBL" id="ADC89063.1"/>
    </source>
</evidence>
<dbReference type="Gene3D" id="3.40.640.10">
    <property type="entry name" value="Type I PLP-dependent aspartate aminotransferase-like (Major domain)"/>
    <property type="match status" value="1"/>
</dbReference>
<dbReference type="InterPro" id="IPR000653">
    <property type="entry name" value="DegT/StrS_aminotransferase"/>
</dbReference>
<dbReference type="Pfam" id="PF01041">
    <property type="entry name" value="DegT_DnrJ_EryC1"/>
    <property type="match status" value="2"/>
</dbReference>
<dbReference type="InterPro" id="IPR015421">
    <property type="entry name" value="PyrdxlP-dep_Trfase_major"/>
</dbReference>
<dbReference type="Proteomes" id="UP000002043">
    <property type="component" value="Chromosome"/>
</dbReference>
<dbReference type="AlphaFoldDB" id="D3SPH6"/>
<dbReference type="HOGENOM" id="CLU_784756_0_0_0"/>
<keyword evidence="3" id="KW-0032">Aminotransferase</keyword>
<sequence>MRRLIPFKPYGYSKEDMISAVEAMGHPYCFSGLRRKELEDSFCQYSGRKYAVATRDVVPGLLALLEYLGLSYGDTVAYTPLSLAPHFAKYTKFMGLNSAYADVERWFFNVDVKRLSNVITSYKPKVLIVNNSLGIPADWDAVRELLKGTGIFLIEDSRETLFSDYKGRPAGSLGDVSFLAFSPNSVLRGYGGVILTDDALIYKRIREKVEPMDDIMASLLISQTKSLEERINIRRELAQLYSQLLSNMEGMKPQFFPKYVNKPCWSYMCVHLAKRYGRDAVDSIVELMWDDGIETLKYPVSQDIQEGKSMPHLHISHEVSTRAILLPLHEDMDEEDVYFVCERFKDYVIQIGAGSVDH</sequence>
<name>D3SPH6_THEAH</name>
<accession>D3SPH6</accession>
<dbReference type="Gene3D" id="3.90.1150.10">
    <property type="entry name" value="Aspartate Aminotransferase, domain 1"/>
    <property type="match status" value="1"/>
</dbReference>
<dbReference type="GO" id="GO:0008483">
    <property type="term" value="F:transaminase activity"/>
    <property type="evidence" value="ECO:0007669"/>
    <property type="project" value="UniProtKB-KW"/>
</dbReference>
<dbReference type="KEGG" id="tal:Thal_0429"/>
<dbReference type="InterPro" id="IPR015422">
    <property type="entry name" value="PyrdxlP-dep_Trfase_small"/>
</dbReference>
<evidence type="ECO:0000256" key="1">
    <source>
        <dbReference type="ARBA" id="ARBA00037999"/>
    </source>
</evidence>
<evidence type="ECO:0000256" key="2">
    <source>
        <dbReference type="RuleBase" id="RU004508"/>
    </source>
</evidence>
<dbReference type="EMBL" id="CP001931">
    <property type="protein sequence ID" value="ADC89063.1"/>
    <property type="molecule type" value="Genomic_DNA"/>
</dbReference>
<keyword evidence="3" id="KW-0808">Transferase</keyword>
<dbReference type="SUPFAM" id="SSF53383">
    <property type="entry name" value="PLP-dependent transferases"/>
    <property type="match status" value="1"/>
</dbReference>
<dbReference type="eggNOG" id="COG0399">
    <property type="taxonomic scope" value="Bacteria"/>
</dbReference>
<dbReference type="PANTHER" id="PTHR30244:SF34">
    <property type="entry name" value="DTDP-4-AMINO-4,6-DIDEOXYGALACTOSE TRANSAMINASE"/>
    <property type="match status" value="1"/>
</dbReference>
<gene>
    <name evidence="3" type="ordered locus">Thal_0429</name>
</gene>
<protein>
    <submittedName>
        <fullName evidence="3">DegT/DnrJ/EryC1/StrS aminotransferase</fullName>
    </submittedName>
</protein>
<dbReference type="GO" id="GO:0000271">
    <property type="term" value="P:polysaccharide biosynthetic process"/>
    <property type="evidence" value="ECO:0007669"/>
    <property type="project" value="TreeGrafter"/>
</dbReference>
<dbReference type="PIRSF" id="PIRSF000390">
    <property type="entry name" value="PLP_StrS"/>
    <property type="match status" value="1"/>
</dbReference>